<comment type="caution">
    <text evidence="1">The sequence shown here is derived from an EMBL/GenBank/DDBJ whole genome shotgun (WGS) entry which is preliminary data.</text>
</comment>
<organism evidence="1 2">
    <name type="scientific">Ignelater luminosus</name>
    <name type="common">Cucubano</name>
    <name type="synonym">Pyrophorus luminosus</name>
    <dbReference type="NCBI Taxonomy" id="2038154"/>
    <lineage>
        <taxon>Eukaryota</taxon>
        <taxon>Metazoa</taxon>
        <taxon>Ecdysozoa</taxon>
        <taxon>Arthropoda</taxon>
        <taxon>Hexapoda</taxon>
        <taxon>Insecta</taxon>
        <taxon>Pterygota</taxon>
        <taxon>Neoptera</taxon>
        <taxon>Endopterygota</taxon>
        <taxon>Coleoptera</taxon>
        <taxon>Polyphaga</taxon>
        <taxon>Elateriformia</taxon>
        <taxon>Elateroidea</taxon>
        <taxon>Elateridae</taxon>
        <taxon>Agrypninae</taxon>
        <taxon>Pyrophorini</taxon>
        <taxon>Ignelater</taxon>
    </lineage>
</organism>
<proteinExistence type="predicted"/>
<accession>A0A8K0CFZ0</accession>
<gene>
    <name evidence="1" type="ORF">ILUMI_21682</name>
</gene>
<reference evidence="1" key="1">
    <citation type="submission" date="2019-08" db="EMBL/GenBank/DDBJ databases">
        <title>The genome of the North American firefly Photinus pyralis.</title>
        <authorList>
            <consortium name="Photinus pyralis genome working group"/>
            <person name="Fallon T.R."/>
            <person name="Sander Lower S.E."/>
            <person name="Weng J.-K."/>
        </authorList>
    </citation>
    <scope>NUCLEOTIDE SEQUENCE</scope>
    <source>
        <strain evidence="1">TRF0915ILg1</strain>
        <tissue evidence="1">Whole body</tissue>
    </source>
</reference>
<dbReference type="AlphaFoldDB" id="A0A8K0CFZ0"/>
<sequence>MSRSSVSKTQIRKWFLEISDYLCNILKDRKCIFKAEASAFFLSPNRNKVLAPKGCVLRMLPKPIPNEAEKEDEKSPELKV</sequence>
<protein>
    <submittedName>
        <fullName evidence="1">Uncharacterized protein</fullName>
    </submittedName>
</protein>
<evidence type="ECO:0000313" key="2">
    <source>
        <dbReference type="Proteomes" id="UP000801492"/>
    </source>
</evidence>
<dbReference type="OrthoDB" id="10031330at2759"/>
<dbReference type="Proteomes" id="UP000801492">
    <property type="component" value="Unassembled WGS sequence"/>
</dbReference>
<keyword evidence="2" id="KW-1185">Reference proteome</keyword>
<dbReference type="EMBL" id="VTPC01090163">
    <property type="protein sequence ID" value="KAF2884486.1"/>
    <property type="molecule type" value="Genomic_DNA"/>
</dbReference>
<evidence type="ECO:0000313" key="1">
    <source>
        <dbReference type="EMBL" id="KAF2884486.1"/>
    </source>
</evidence>
<name>A0A8K0CFZ0_IGNLU</name>